<keyword evidence="2" id="KW-1185">Reference proteome</keyword>
<proteinExistence type="predicted"/>
<accession>A0ABX3AUH4</accession>
<sequence length="80" mass="9093">MSFLTGIVFKSIWEIVKGLFFQIGWKIVAERFATRLVVWGLESLKGLTTNDVAQDTVDDVLLSLQGKRLKEVPEVRPTKE</sequence>
<dbReference type="Proteomes" id="UP000095059">
    <property type="component" value="Unassembled WGS sequence"/>
</dbReference>
<dbReference type="RefSeq" id="WP_017020813.1">
    <property type="nucleotide sequence ID" value="NZ_AJYJ02000091.1"/>
</dbReference>
<reference evidence="1 2" key="1">
    <citation type="journal article" date="2012" name="Science">
        <title>Ecological populations of bacteria act as socially cohesive units of antibiotic production and resistance.</title>
        <authorList>
            <person name="Cordero O.X."/>
            <person name="Wildschutte H."/>
            <person name="Kirkup B."/>
            <person name="Proehl S."/>
            <person name="Ngo L."/>
            <person name="Hussain F."/>
            <person name="Le Roux F."/>
            <person name="Mincer T."/>
            <person name="Polz M.F."/>
        </authorList>
    </citation>
    <scope>NUCLEOTIDE SEQUENCE [LARGE SCALE GENOMIC DNA]</scope>
    <source>
        <strain evidence="1 2">5S-186</strain>
    </source>
</reference>
<evidence type="ECO:0000313" key="2">
    <source>
        <dbReference type="Proteomes" id="UP000095059"/>
    </source>
</evidence>
<evidence type="ECO:0000313" key="1">
    <source>
        <dbReference type="EMBL" id="OEF12758.1"/>
    </source>
</evidence>
<dbReference type="EMBL" id="AJYJ02000091">
    <property type="protein sequence ID" value="OEF12758.1"/>
    <property type="molecule type" value="Genomic_DNA"/>
</dbReference>
<comment type="caution">
    <text evidence="1">The sequence shown here is derived from an EMBL/GenBank/DDBJ whole genome shotgun (WGS) entry which is preliminary data.</text>
</comment>
<organism evidence="1 2">
    <name type="scientific">Aliivibrio logei 5S-186</name>
    <dbReference type="NCBI Taxonomy" id="626086"/>
    <lineage>
        <taxon>Bacteria</taxon>
        <taxon>Pseudomonadati</taxon>
        <taxon>Pseudomonadota</taxon>
        <taxon>Gammaproteobacteria</taxon>
        <taxon>Vibrionales</taxon>
        <taxon>Vibrionaceae</taxon>
        <taxon>Aliivibrio</taxon>
    </lineage>
</organism>
<name>A0ABX3AUH4_ALILO</name>
<protein>
    <submittedName>
        <fullName evidence="1">Uncharacterized protein</fullName>
    </submittedName>
</protein>
<gene>
    <name evidence="1" type="ORF">A1Q5_08560</name>
</gene>